<evidence type="ECO:0000313" key="1">
    <source>
        <dbReference type="EMBL" id="GGU50947.1"/>
    </source>
</evidence>
<organism evidence="1 2">
    <name type="scientific">Lentzea flava</name>
    <dbReference type="NCBI Taxonomy" id="103732"/>
    <lineage>
        <taxon>Bacteria</taxon>
        <taxon>Bacillati</taxon>
        <taxon>Actinomycetota</taxon>
        <taxon>Actinomycetes</taxon>
        <taxon>Pseudonocardiales</taxon>
        <taxon>Pseudonocardiaceae</taxon>
        <taxon>Lentzea</taxon>
    </lineage>
</organism>
<dbReference type="EMBL" id="BMRE01000023">
    <property type="protein sequence ID" value="GGU50947.1"/>
    <property type="molecule type" value="Genomic_DNA"/>
</dbReference>
<protein>
    <submittedName>
        <fullName evidence="1">Uncharacterized protein</fullName>
    </submittedName>
</protein>
<dbReference type="RefSeq" id="WP_189256116.1">
    <property type="nucleotide sequence ID" value="NZ_BMRE01000023.1"/>
</dbReference>
<comment type="caution">
    <text evidence="1">The sequence shown here is derived from an EMBL/GenBank/DDBJ whole genome shotgun (WGS) entry which is preliminary data.</text>
</comment>
<dbReference type="Proteomes" id="UP000649573">
    <property type="component" value="Unassembled WGS sequence"/>
</dbReference>
<sequence>MDDVEKWCLGPLWLLAQALLPGSGRKTDASVRDCGAVESGAVKVEDRLG</sequence>
<proteinExistence type="predicted"/>
<accession>A0ABQ2US40</accession>
<reference evidence="2" key="1">
    <citation type="journal article" date="2019" name="Int. J. Syst. Evol. Microbiol.">
        <title>The Global Catalogue of Microorganisms (GCM) 10K type strain sequencing project: providing services to taxonomists for standard genome sequencing and annotation.</title>
        <authorList>
            <consortium name="The Broad Institute Genomics Platform"/>
            <consortium name="The Broad Institute Genome Sequencing Center for Infectious Disease"/>
            <person name="Wu L."/>
            <person name="Ma J."/>
        </authorList>
    </citation>
    <scope>NUCLEOTIDE SEQUENCE [LARGE SCALE GENOMIC DNA]</scope>
    <source>
        <strain evidence="2">JCM 3296</strain>
    </source>
</reference>
<keyword evidence="2" id="KW-1185">Reference proteome</keyword>
<name>A0ABQ2US40_9PSEU</name>
<gene>
    <name evidence="1" type="ORF">GCM10010178_49660</name>
</gene>
<evidence type="ECO:0000313" key="2">
    <source>
        <dbReference type="Proteomes" id="UP000649573"/>
    </source>
</evidence>